<keyword evidence="5" id="KW-0256">Endoplasmic reticulum</keyword>
<comment type="similarity">
    <text evidence="3">Belongs to the SEC23/SEC24 family. SEC24 subfamily.</text>
</comment>
<evidence type="ECO:0000256" key="1">
    <source>
        <dbReference type="ARBA" id="ARBA00004394"/>
    </source>
</evidence>
<gene>
    <name evidence="15" type="ORF">FNV43_RR21432</name>
</gene>
<comment type="caution">
    <text evidence="15">The sequence shown here is derived from an EMBL/GenBank/DDBJ whole genome shotgun (WGS) entry which is preliminary data.</text>
</comment>
<feature type="domain" description="Sec23/Sec24 helical" evidence="13">
    <location>
        <begin position="782"/>
        <end position="885"/>
    </location>
</feature>
<evidence type="ECO:0000256" key="8">
    <source>
        <dbReference type="ARBA" id="ARBA00023034"/>
    </source>
</evidence>
<organism evidence="15 16">
    <name type="scientific">Rhamnella rubrinervis</name>
    <dbReference type="NCBI Taxonomy" id="2594499"/>
    <lineage>
        <taxon>Eukaryota</taxon>
        <taxon>Viridiplantae</taxon>
        <taxon>Streptophyta</taxon>
        <taxon>Embryophyta</taxon>
        <taxon>Tracheophyta</taxon>
        <taxon>Spermatophyta</taxon>
        <taxon>Magnoliopsida</taxon>
        <taxon>eudicotyledons</taxon>
        <taxon>Gunneridae</taxon>
        <taxon>Pentapetalae</taxon>
        <taxon>rosids</taxon>
        <taxon>fabids</taxon>
        <taxon>Rosales</taxon>
        <taxon>Rhamnaceae</taxon>
        <taxon>rhamnoid group</taxon>
        <taxon>Rhamneae</taxon>
        <taxon>Rhamnella</taxon>
    </lineage>
</organism>
<keyword evidence="8" id="KW-0333">Golgi apparatus</keyword>
<keyword evidence="9" id="KW-0472">Membrane</keyword>
<comment type="subcellular location">
    <subcellularLocation>
        <location evidence="2">Endoplasmic reticulum membrane</location>
    </subcellularLocation>
    <subcellularLocation>
        <location evidence="1">Golgi apparatus membrane</location>
    </subcellularLocation>
</comment>
<dbReference type="InterPro" id="IPR036174">
    <property type="entry name" value="Znf_Sec23_Sec24_sf"/>
</dbReference>
<dbReference type="SUPFAM" id="SSF53300">
    <property type="entry name" value="vWA-like"/>
    <property type="match status" value="1"/>
</dbReference>
<evidence type="ECO:0000259" key="14">
    <source>
        <dbReference type="Pfam" id="PF08033"/>
    </source>
</evidence>
<dbReference type="SUPFAM" id="SSF82919">
    <property type="entry name" value="Zn-finger domain of Sec23/24"/>
    <property type="match status" value="1"/>
</dbReference>
<keyword evidence="6" id="KW-0931">ER-Golgi transport</keyword>
<dbReference type="Proteomes" id="UP000796880">
    <property type="component" value="Unassembled WGS sequence"/>
</dbReference>
<dbReference type="InterPro" id="IPR012990">
    <property type="entry name" value="Beta-sandwich_Sec23_24"/>
</dbReference>
<dbReference type="PANTHER" id="PTHR13803:SF39">
    <property type="entry name" value="SECRETORY 24AB, ISOFORM A"/>
    <property type="match status" value="1"/>
</dbReference>
<dbReference type="InterPro" id="IPR036465">
    <property type="entry name" value="vWFA_dom_sf"/>
</dbReference>
<dbReference type="GO" id="GO:0000149">
    <property type="term" value="F:SNARE binding"/>
    <property type="evidence" value="ECO:0007669"/>
    <property type="project" value="TreeGrafter"/>
</dbReference>
<accession>A0A8K0E0Q3</accession>
<dbReference type="OrthoDB" id="49016at2759"/>
<dbReference type="SUPFAM" id="SSF82754">
    <property type="entry name" value="C-terminal, gelsolin-like domain of Sec23/24"/>
    <property type="match status" value="1"/>
</dbReference>
<dbReference type="Pfam" id="PF04815">
    <property type="entry name" value="Sec23_helical"/>
    <property type="match status" value="1"/>
</dbReference>
<feature type="compositionally biased region" description="Polar residues" evidence="10">
    <location>
        <begin position="47"/>
        <end position="57"/>
    </location>
</feature>
<dbReference type="Pfam" id="PF04810">
    <property type="entry name" value="zf-Sec23_Sec24"/>
    <property type="match status" value="1"/>
</dbReference>
<dbReference type="GO" id="GO:0005789">
    <property type="term" value="C:endoplasmic reticulum membrane"/>
    <property type="evidence" value="ECO:0007669"/>
    <property type="project" value="UniProtKB-SubCell"/>
</dbReference>
<evidence type="ECO:0000313" key="16">
    <source>
        <dbReference type="Proteomes" id="UP000796880"/>
    </source>
</evidence>
<evidence type="ECO:0000256" key="7">
    <source>
        <dbReference type="ARBA" id="ARBA00022927"/>
    </source>
</evidence>
<feature type="compositionally biased region" description="Low complexity" evidence="10">
    <location>
        <begin position="24"/>
        <end position="39"/>
    </location>
</feature>
<evidence type="ECO:0000259" key="13">
    <source>
        <dbReference type="Pfam" id="PF04815"/>
    </source>
</evidence>
<dbReference type="Pfam" id="PF04811">
    <property type="entry name" value="Sec23_trunk"/>
    <property type="match status" value="1"/>
</dbReference>
<dbReference type="Gene3D" id="3.40.50.410">
    <property type="entry name" value="von Willebrand factor, type A domain"/>
    <property type="match status" value="1"/>
</dbReference>
<feature type="compositionally biased region" description="Pro residues" evidence="10">
    <location>
        <begin position="92"/>
        <end position="106"/>
    </location>
</feature>
<dbReference type="AlphaFoldDB" id="A0A8K0E0Q3"/>
<dbReference type="CDD" id="cd01479">
    <property type="entry name" value="Sec24-like"/>
    <property type="match status" value="1"/>
</dbReference>
<dbReference type="InterPro" id="IPR006895">
    <property type="entry name" value="Znf_Sec23_Sec24"/>
</dbReference>
<dbReference type="SUPFAM" id="SSF81995">
    <property type="entry name" value="beta-sandwich domain of Sec23/24"/>
    <property type="match status" value="1"/>
</dbReference>
<dbReference type="GO" id="GO:0006886">
    <property type="term" value="P:intracellular protein transport"/>
    <property type="evidence" value="ECO:0007669"/>
    <property type="project" value="InterPro"/>
</dbReference>
<dbReference type="GO" id="GO:0000139">
    <property type="term" value="C:Golgi membrane"/>
    <property type="evidence" value="ECO:0007669"/>
    <property type="project" value="UniProtKB-SubCell"/>
</dbReference>
<feature type="compositionally biased region" description="Polar residues" evidence="10">
    <location>
        <begin position="163"/>
        <end position="178"/>
    </location>
</feature>
<dbReference type="Gene3D" id="3.40.20.10">
    <property type="entry name" value="Severin"/>
    <property type="match status" value="1"/>
</dbReference>
<dbReference type="InterPro" id="IPR036175">
    <property type="entry name" value="Sec23/24_helical_dom_sf"/>
</dbReference>
<dbReference type="EMBL" id="VOIH02000009">
    <property type="protein sequence ID" value="KAF3438668.1"/>
    <property type="molecule type" value="Genomic_DNA"/>
</dbReference>
<feature type="domain" description="Sec23/Sec24 trunk" evidence="12">
    <location>
        <begin position="445"/>
        <end position="681"/>
    </location>
</feature>
<protein>
    <recommendedName>
        <fullName evidence="17">Protein transport protein Sec24-like At3g07100</fullName>
    </recommendedName>
</protein>
<evidence type="ECO:0000256" key="4">
    <source>
        <dbReference type="ARBA" id="ARBA00022448"/>
    </source>
</evidence>
<keyword evidence="16" id="KW-1185">Reference proteome</keyword>
<evidence type="ECO:0008006" key="17">
    <source>
        <dbReference type="Google" id="ProtNLM"/>
    </source>
</evidence>
<dbReference type="InterPro" id="IPR036180">
    <property type="entry name" value="Gelsolin-like_dom_sf"/>
</dbReference>
<evidence type="ECO:0000259" key="12">
    <source>
        <dbReference type="Pfam" id="PF04811"/>
    </source>
</evidence>
<evidence type="ECO:0000259" key="11">
    <source>
        <dbReference type="Pfam" id="PF04810"/>
    </source>
</evidence>
<evidence type="ECO:0000256" key="2">
    <source>
        <dbReference type="ARBA" id="ARBA00004586"/>
    </source>
</evidence>
<dbReference type="Pfam" id="PF08033">
    <property type="entry name" value="Sec23_BS"/>
    <property type="match status" value="1"/>
</dbReference>
<evidence type="ECO:0000256" key="6">
    <source>
        <dbReference type="ARBA" id="ARBA00022892"/>
    </source>
</evidence>
<proteinExistence type="inferred from homology"/>
<evidence type="ECO:0000256" key="10">
    <source>
        <dbReference type="SAM" id="MobiDB-lite"/>
    </source>
</evidence>
<evidence type="ECO:0000256" key="3">
    <source>
        <dbReference type="ARBA" id="ARBA00008334"/>
    </source>
</evidence>
<feature type="domain" description="Sec23/Sec24 beta-sandwich" evidence="14">
    <location>
        <begin position="687"/>
        <end position="771"/>
    </location>
</feature>
<dbReference type="GO" id="GO:0090110">
    <property type="term" value="P:COPII-coated vesicle cargo loading"/>
    <property type="evidence" value="ECO:0007669"/>
    <property type="project" value="TreeGrafter"/>
</dbReference>
<dbReference type="Gene3D" id="2.60.40.1670">
    <property type="entry name" value="beta-sandwich domain of Sec23/24"/>
    <property type="match status" value="1"/>
</dbReference>
<reference evidence="15" key="1">
    <citation type="submission" date="2020-03" db="EMBL/GenBank/DDBJ databases">
        <title>A high-quality chromosome-level genome assembly of a woody plant with both climbing and erect habits, Rhamnella rubrinervis.</title>
        <authorList>
            <person name="Lu Z."/>
            <person name="Yang Y."/>
            <person name="Zhu X."/>
            <person name="Sun Y."/>
        </authorList>
    </citation>
    <scope>NUCLEOTIDE SEQUENCE</scope>
    <source>
        <strain evidence="15">BYM</strain>
        <tissue evidence="15">Leaf</tissue>
    </source>
</reference>
<dbReference type="GO" id="GO:0070971">
    <property type="term" value="C:endoplasmic reticulum exit site"/>
    <property type="evidence" value="ECO:0007669"/>
    <property type="project" value="TreeGrafter"/>
</dbReference>
<dbReference type="PANTHER" id="PTHR13803">
    <property type="entry name" value="SEC24-RELATED PROTEIN"/>
    <property type="match status" value="1"/>
</dbReference>
<dbReference type="InterPro" id="IPR006896">
    <property type="entry name" value="Sec23/24_trunk_dom"/>
</dbReference>
<evidence type="ECO:0000256" key="5">
    <source>
        <dbReference type="ARBA" id="ARBA00022824"/>
    </source>
</evidence>
<dbReference type="FunFam" id="3.40.50.410:FF:000020">
    <property type="entry name" value="protein transport protein Sec24D isoform X1"/>
    <property type="match status" value="1"/>
</dbReference>
<dbReference type="Gene3D" id="1.20.120.730">
    <property type="entry name" value="Sec23/Sec24 helical domain"/>
    <property type="match status" value="1"/>
</dbReference>
<dbReference type="SUPFAM" id="SSF81811">
    <property type="entry name" value="Helical domain of Sec23/24"/>
    <property type="match status" value="1"/>
</dbReference>
<dbReference type="GO" id="GO:0008270">
    <property type="term" value="F:zinc ion binding"/>
    <property type="evidence" value="ECO:0007669"/>
    <property type="project" value="InterPro"/>
</dbReference>
<evidence type="ECO:0000256" key="9">
    <source>
        <dbReference type="ARBA" id="ARBA00023136"/>
    </source>
</evidence>
<sequence length="1064" mass="116693">MGTENPGRPTSRPVAPFPVAQTMSPFSSGPVVGSDPSGFRPAPPLNPQSTMPFSSSRPVVGMEASGFRPTGPLVPDTSGFRPPPLTRFNDPSVPPPPTSNAPPPVGPFSRFPTPQLPSTTQPFPQRAPLVGQTPFQPPPGQGLSSPVPLRPQQQIPSVPMGSPPQSVNYTSSNLNVSQLPLDPSFPGSRPNLQPFLPGYARKQSSSDPQVPPVQSPFLANQGGIAPGPPTTSSPFVGHQGGYVPPPPVAAPLGLQSMQHPGSGPPTGSIQGLVEDFNSLSIGSIPGSIETGVDLKVLPRPLDGDVEPKSFAQMYPLNCNSRYLRLTTSAIPSSQSLASRWHLPLGAVVCPLAEAPDGEEVPVINFASTGIIRCRRCRTYVNPYVTFTDAGRKWRCNICSLLNDVPGEYFAHLDATGRRVDLEQRPELTQGSVEFVAPTEYMVRPPMPPLFFFLIDVSISAARSGMIEVVAKTIRSCLDELPGFPRTQIGFATFDSTIHFYNMKSSLTQPQMMVVSDLDDVFVPLPDDLLVNLSESRSVVETFLDSLPSMFQDNVNVESAFGPALKASLMLMSQLGGKLLIFQNTLPSLGVGRLKLRGDDLRVYGTDKEHALRIPEDPFYKQMAAEFTKFQIGVNVYAFSDKYTDIASLGTLAKYSGGQVNYYPSFQSATHGEKLRHELARDLTRETAWEAVMRVRCGKGVRFTSYHGNFMLRSTDLLALPAVDCDKAFAMQLSLEETLLTTQTVYFQVALLYTASCGERRIRVHTAAAPVVQDLGEMYRQADTGAIVTLLSRLAIEKTLSHKLEDARNALQLRIIKALKEYRNLYSVQHRLGGRMIFPESLKFLPLYGLALFKSTPLRGGYSDAALDERCAAGYTMMTLPVKKLLKLLYPSLIRLDEYLLKASALDDHKSIGKRLPLSAESLDARGLYLFDDGFRFIIWFGRVLAPDIAMNLLGPECAAELSKVSLSERDNEMSRKLMKILKKLRESDPSYYHLCHLVRQGEQPREGVLLLTNLVEDHMGGTNGYVEWILQIHRQIDLKTALLILQLSAGYRSLFVVIAGAYEE</sequence>
<dbReference type="Gene3D" id="2.30.30.380">
    <property type="entry name" value="Zn-finger domain of Sec23/24"/>
    <property type="match status" value="1"/>
</dbReference>
<name>A0A8K0E0Q3_9ROSA</name>
<keyword evidence="4" id="KW-0813">Transport</keyword>
<keyword evidence="7" id="KW-0653">Protein transport</keyword>
<dbReference type="InterPro" id="IPR029006">
    <property type="entry name" value="ADF-H/Gelsolin-like_dom_sf"/>
</dbReference>
<dbReference type="GO" id="GO:0030127">
    <property type="term" value="C:COPII vesicle coat"/>
    <property type="evidence" value="ECO:0007669"/>
    <property type="project" value="InterPro"/>
</dbReference>
<feature type="domain" description="Zinc finger Sec23/Sec24-type" evidence="11">
    <location>
        <begin position="370"/>
        <end position="408"/>
    </location>
</feature>
<dbReference type="InterPro" id="IPR050550">
    <property type="entry name" value="SEC23_SEC24_subfamily"/>
</dbReference>
<dbReference type="InterPro" id="IPR006900">
    <property type="entry name" value="Sec23/24_helical_dom"/>
</dbReference>
<dbReference type="InterPro" id="IPR041742">
    <property type="entry name" value="Sec24-like_trunk_dom"/>
</dbReference>
<evidence type="ECO:0000313" key="15">
    <source>
        <dbReference type="EMBL" id="KAF3438668.1"/>
    </source>
</evidence>
<feature type="region of interest" description="Disordered" evidence="10">
    <location>
        <begin position="1"/>
        <end position="213"/>
    </location>
</feature>